<evidence type="ECO:0000313" key="4">
    <source>
        <dbReference type="Proteomes" id="UP001241110"/>
    </source>
</evidence>
<feature type="transmembrane region" description="Helical" evidence="1">
    <location>
        <begin position="188"/>
        <end position="206"/>
    </location>
</feature>
<dbReference type="EMBL" id="JASJOS010000010">
    <property type="protein sequence ID" value="MDJ1483313.1"/>
    <property type="molecule type" value="Genomic_DNA"/>
</dbReference>
<feature type="transmembrane region" description="Helical" evidence="1">
    <location>
        <begin position="354"/>
        <end position="373"/>
    </location>
</feature>
<feature type="transmembrane region" description="Helical" evidence="1">
    <location>
        <begin position="90"/>
        <end position="110"/>
    </location>
</feature>
<feature type="transmembrane region" description="Helical" evidence="1">
    <location>
        <begin position="218"/>
        <end position="240"/>
    </location>
</feature>
<dbReference type="GO" id="GO:0016747">
    <property type="term" value="F:acyltransferase activity, transferring groups other than amino-acyl groups"/>
    <property type="evidence" value="ECO:0007669"/>
    <property type="project" value="InterPro"/>
</dbReference>
<dbReference type="Pfam" id="PF01757">
    <property type="entry name" value="Acyl_transf_3"/>
    <property type="match status" value="1"/>
</dbReference>
<keyword evidence="1" id="KW-1133">Transmembrane helix</keyword>
<organism evidence="3 4">
    <name type="scientific">Xanthocytophaga flava</name>
    <dbReference type="NCBI Taxonomy" id="3048013"/>
    <lineage>
        <taxon>Bacteria</taxon>
        <taxon>Pseudomonadati</taxon>
        <taxon>Bacteroidota</taxon>
        <taxon>Cytophagia</taxon>
        <taxon>Cytophagales</taxon>
        <taxon>Rhodocytophagaceae</taxon>
        <taxon>Xanthocytophaga</taxon>
    </lineage>
</organism>
<feature type="domain" description="Acyltransferase 3" evidence="2">
    <location>
        <begin position="12"/>
        <end position="373"/>
    </location>
</feature>
<evidence type="ECO:0000259" key="2">
    <source>
        <dbReference type="Pfam" id="PF01757"/>
    </source>
</evidence>
<comment type="caution">
    <text evidence="3">The sequence shown here is derived from an EMBL/GenBank/DDBJ whole genome shotgun (WGS) entry which is preliminary data.</text>
</comment>
<feature type="transmembrane region" description="Helical" evidence="1">
    <location>
        <begin position="324"/>
        <end position="348"/>
    </location>
</feature>
<keyword evidence="1" id="KW-0472">Membrane</keyword>
<protein>
    <submittedName>
        <fullName evidence="3">Acyltransferase</fullName>
        <ecNumber evidence="3">2.3.1.-</ecNumber>
    </submittedName>
</protein>
<dbReference type="InterPro" id="IPR050623">
    <property type="entry name" value="Glucan_succinyl_AcylTrfase"/>
</dbReference>
<evidence type="ECO:0000256" key="1">
    <source>
        <dbReference type="SAM" id="Phobius"/>
    </source>
</evidence>
<dbReference type="PANTHER" id="PTHR36927">
    <property type="entry name" value="BLR4337 PROTEIN"/>
    <property type="match status" value="1"/>
</dbReference>
<keyword evidence="1" id="KW-0812">Transmembrane</keyword>
<dbReference type="EC" id="2.3.1.-" evidence="3"/>
<dbReference type="AlphaFoldDB" id="A0AAE3QTX9"/>
<reference evidence="3" key="1">
    <citation type="submission" date="2023-05" db="EMBL/GenBank/DDBJ databases">
        <authorList>
            <person name="Zhang X."/>
        </authorList>
    </citation>
    <scope>NUCLEOTIDE SEQUENCE</scope>
    <source>
        <strain evidence="3">YF14B1</strain>
    </source>
</reference>
<sequence length="408" mass="48058">METLAKTATRQYGLDWVRVSAFSLLIFYHTGMFFVTWDFHFKNPDTSKSMELWMLFMNQWRLPLLFLISGAGVSFALKKRSGWQFTKERFVRLFIPIVFGMLVVVPPQIYMERLYKHQFTGSYLDFYPSVFNFVPYPEGGSLSWHHLWFIVYLFFYCLIGLPLFLYLRKPDGQRLMAKVTSFVQKYPLSLFLLAVPIEVYYITLYPKFEITHGLTDDWFNHAFSFTMFVYGYILALQPALLESIKNIRKVSLIGGIVSFLTMLVFVFMPYRDYITFIPKFPIEPYDASFLVYFTLKSFNLWFWILAIIGYALHSLNFSNRFLTYANEAVYPFYILHQSVMLVIGYYIIQWNVGVIPKFFLIAVGMFVITALIYEFGIRRWKLTRVLFGLKPQREKLAKAVSSANLTNA</sequence>
<name>A0AAE3QTX9_9BACT</name>
<keyword evidence="3" id="KW-0808">Transferase</keyword>
<feature type="transmembrane region" description="Helical" evidence="1">
    <location>
        <begin position="252"/>
        <end position="270"/>
    </location>
</feature>
<feature type="transmembrane region" description="Helical" evidence="1">
    <location>
        <begin position="21"/>
        <end position="40"/>
    </location>
</feature>
<dbReference type="InterPro" id="IPR002656">
    <property type="entry name" value="Acyl_transf_3_dom"/>
</dbReference>
<proteinExistence type="predicted"/>
<dbReference type="Proteomes" id="UP001241110">
    <property type="component" value="Unassembled WGS sequence"/>
</dbReference>
<feature type="transmembrane region" description="Helical" evidence="1">
    <location>
        <begin position="147"/>
        <end position="167"/>
    </location>
</feature>
<keyword evidence="3" id="KW-0012">Acyltransferase</keyword>
<accession>A0AAE3QTX9</accession>
<feature type="transmembrane region" description="Helical" evidence="1">
    <location>
        <begin position="290"/>
        <end position="312"/>
    </location>
</feature>
<feature type="transmembrane region" description="Helical" evidence="1">
    <location>
        <begin position="60"/>
        <end position="78"/>
    </location>
</feature>
<evidence type="ECO:0000313" key="3">
    <source>
        <dbReference type="EMBL" id="MDJ1483313.1"/>
    </source>
</evidence>
<dbReference type="RefSeq" id="WP_313983027.1">
    <property type="nucleotide sequence ID" value="NZ_JASJOS010000010.1"/>
</dbReference>
<dbReference type="PANTHER" id="PTHR36927:SF3">
    <property type="entry name" value="GLUCANS BIOSYNTHESIS PROTEIN C"/>
    <property type="match status" value="1"/>
</dbReference>
<gene>
    <name evidence="3" type="ORF">QNI16_22635</name>
</gene>